<feature type="transmembrane region" description="Helical" evidence="1">
    <location>
        <begin position="32"/>
        <end position="55"/>
    </location>
</feature>
<dbReference type="RefSeq" id="WP_036403399.1">
    <property type="nucleotide sequence ID" value="NZ_CCBB010000003.1"/>
</dbReference>
<reference evidence="2" key="1">
    <citation type="submission" date="2014-03" db="EMBL/GenBank/DDBJ databases">
        <title>Draft Genome Sequence of Mycobacterium cosmeticum DSM 44829.</title>
        <authorList>
            <person name="Croce O."/>
            <person name="Robert C."/>
            <person name="Raoult D."/>
            <person name="Drancourt M."/>
        </authorList>
    </citation>
    <scope>NUCLEOTIDE SEQUENCE [LARGE SCALE GENOMIC DNA]</scope>
    <source>
        <strain evidence="2">DSM 44829</strain>
    </source>
</reference>
<dbReference type="PANTHER" id="PTHR42305:SF1">
    <property type="entry name" value="MEMBRANE PROTEIN RV1733C-RELATED"/>
    <property type="match status" value="1"/>
</dbReference>
<keyword evidence="1" id="KW-1133">Transmembrane helix</keyword>
<proteinExistence type="predicted"/>
<organism evidence="2 3">
    <name type="scientific">Mycolicibacterium cosmeticum</name>
    <dbReference type="NCBI Taxonomy" id="258533"/>
    <lineage>
        <taxon>Bacteria</taxon>
        <taxon>Bacillati</taxon>
        <taxon>Actinomycetota</taxon>
        <taxon>Actinomycetes</taxon>
        <taxon>Mycobacteriales</taxon>
        <taxon>Mycobacteriaceae</taxon>
        <taxon>Mycolicibacterium</taxon>
    </lineage>
</organism>
<evidence type="ECO:0000313" key="3">
    <source>
        <dbReference type="Proteomes" id="UP000028870"/>
    </source>
</evidence>
<dbReference type="AlphaFoldDB" id="W9AZQ3"/>
<accession>W9AZQ3</accession>
<evidence type="ECO:0000313" key="2">
    <source>
        <dbReference type="EMBL" id="CDO11028.1"/>
    </source>
</evidence>
<dbReference type="EMBL" id="CCBB010000003">
    <property type="protein sequence ID" value="CDO11028.1"/>
    <property type="molecule type" value="Genomic_DNA"/>
</dbReference>
<keyword evidence="3" id="KW-1185">Reference proteome</keyword>
<dbReference type="OrthoDB" id="4542680at2"/>
<comment type="caution">
    <text evidence="2">The sequence shown here is derived from an EMBL/GenBank/DDBJ whole genome shotgun (WGS) entry which is preliminary data.</text>
</comment>
<reference evidence="2" key="2">
    <citation type="submission" date="2014-03" db="EMBL/GenBank/DDBJ databases">
        <authorList>
            <person name="Urmite Genomes"/>
        </authorList>
    </citation>
    <scope>NUCLEOTIDE SEQUENCE</scope>
    <source>
        <strain evidence="2">DSM 44829</strain>
    </source>
</reference>
<keyword evidence="1 2" id="KW-0812">Transmembrane</keyword>
<evidence type="ECO:0000256" key="1">
    <source>
        <dbReference type="SAM" id="Phobius"/>
    </source>
</evidence>
<dbReference type="PANTHER" id="PTHR42305">
    <property type="entry name" value="MEMBRANE PROTEIN RV1733C-RELATED"/>
    <property type="match status" value="1"/>
</dbReference>
<dbReference type="STRING" id="258533.BN977_05869"/>
<name>W9AZQ3_MYCCO</name>
<protein>
    <submittedName>
        <fullName evidence="2">Transmembrane protein</fullName>
    </submittedName>
</protein>
<dbReference type="eggNOG" id="ENOG5032YM7">
    <property type="taxonomic scope" value="Bacteria"/>
</dbReference>
<gene>
    <name evidence="2" type="ORF">BN977_05869</name>
</gene>
<dbReference type="InterPro" id="IPR039708">
    <property type="entry name" value="MT1774/Rv1733c-like"/>
</dbReference>
<dbReference type="Proteomes" id="UP000028870">
    <property type="component" value="Unassembled WGS sequence"/>
</dbReference>
<keyword evidence="1" id="KW-0472">Membrane</keyword>
<sequence length="200" mass="21157">MDSFIIGLGGVAGARLLSRNPLVRISDRIEDLAMVLAMVFVVLAAPVAAAVGTAVHDTQAHRYADQAATRHLVQATAQDDTTVIMQRTQSTYAVWARWTAAGADHLGVVPWPAPAKTGAKGDIWVNAQGLNTTAPTDVRQAVVDAVAVAVLLWGGIATASAGSVWAVRRRLDRVRHATWDRELAAALDGPGGRAPHRFDS</sequence>
<feature type="transmembrane region" description="Helical" evidence="1">
    <location>
        <begin position="145"/>
        <end position="167"/>
    </location>
</feature>